<feature type="region of interest" description="Disordered" evidence="1">
    <location>
        <begin position="46"/>
        <end position="75"/>
    </location>
</feature>
<dbReference type="AlphaFoldDB" id="A0A2N9EU75"/>
<evidence type="ECO:0000313" key="2">
    <source>
        <dbReference type="EMBL" id="SPC78231.1"/>
    </source>
</evidence>
<evidence type="ECO:0000256" key="1">
    <source>
        <dbReference type="SAM" id="MobiDB-lite"/>
    </source>
</evidence>
<gene>
    <name evidence="2" type="ORF">FSB_LOCUS6113</name>
</gene>
<organism evidence="2">
    <name type="scientific">Fagus sylvatica</name>
    <name type="common">Beechnut</name>
    <dbReference type="NCBI Taxonomy" id="28930"/>
    <lineage>
        <taxon>Eukaryota</taxon>
        <taxon>Viridiplantae</taxon>
        <taxon>Streptophyta</taxon>
        <taxon>Embryophyta</taxon>
        <taxon>Tracheophyta</taxon>
        <taxon>Spermatophyta</taxon>
        <taxon>Magnoliopsida</taxon>
        <taxon>eudicotyledons</taxon>
        <taxon>Gunneridae</taxon>
        <taxon>Pentapetalae</taxon>
        <taxon>rosids</taxon>
        <taxon>fabids</taxon>
        <taxon>Fagales</taxon>
        <taxon>Fagaceae</taxon>
        <taxon>Fagus</taxon>
    </lineage>
</organism>
<accession>A0A2N9EU75</accession>
<sequence>MPLGFLQQSPSSRIRVNSLIITTTLQRELAESDPDPESELQFLPHAAKVPPAIPELTRPSALPNPRSGEHDGDDE</sequence>
<dbReference type="EMBL" id="OIVN01000319">
    <property type="protein sequence ID" value="SPC78231.1"/>
    <property type="molecule type" value="Genomic_DNA"/>
</dbReference>
<protein>
    <submittedName>
        <fullName evidence="2">Uncharacterized protein</fullName>
    </submittedName>
</protein>
<name>A0A2N9EU75_FAGSY</name>
<proteinExistence type="predicted"/>
<reference evidence="2" key="1">
    <citation type="submission" date="2018-02" db="EMBL/GenBank/DDBJ databases">
        <authorList>
            <person name="Cohen D.B."/>
            <person name="Kent A.D."/>
        </authorList>
    </citation>
    <scope>NUCLEOTIDE SEQUENCE</scope>
</reference>